<dbReference type="PANTHER" id="PTHR21508:SF4">
    <property type="entry name" value="MITOGUARDIN 2"/>
    <property type="match status" value="1"/>
</dbReference>
<evidence type="ECO:0000256" key="3">
    <source>
        <dbReference type="ARBA" id="ARBA00022692"/>
    </source>
</evidence>
<evidence type="ECO:0000256" key="9">
    <source>
        <dbReference type="ARBA" id="ARBA00041863"/>
    </source>
</evidence>
<feature type="region of interest" description="Disordered" evidence="10">
    <location>
        <begin position="170"/>
        <end position="192"/>
    </location>
</feature>
<evidence type="ECO:0000256" key="8">
    <source>
        <dbReference type="ARBA" id="ARBA00040959"/>
    </source>
</evidence>
<dbReference type="Pfam" id="PF10265">
    <property type="entry name" value="Miga"/>
    <property type="match status" value="1"/>
</dbReference>
<comment type="subcellular location">
    <subcellularLocation>
        <location evidence="1">Mitochondrion outer membrane</location>
        <topology evidence="1">Multi-pass membrane protein</topology>
    </subcellularLocation>
</comment>
<evidence type="ECO:0000256" key="10">
    <source>
        <dbReference type="SAM" id="MobiDB-lite"/>
    </source>
</evidence>
<feature type="compositionally biased region" description="Low complexity" evidence="10">
    <location>
        <begin position="90"/>
        <end position="113"/>
    </location>
</feature>
<feature type="compositionally biased region" description="Polar residues" evidence="10">
    <location>
        <begin position="79"/>
        <end position="89"/>
    </location>
</feature>
<dbReference type="AlphaFoldDB" id="A0A8J4TXA9"/>
<evidence type="ECO:0000256" key="5">
    <source>
        <dbReference type="ARBA" id="ARBA00022989"/>
    </source>
</evidence>
<keyword evidence="5" id="KW-1133">Transmembrane helix</keyword>
<feature type="compositionally biased region" description="Polar residues" evidence="10">
    <location>
        <begin position="170"/>
        <end position="180"/>
    </location>
</feature>
<name>A0A8J4TXA9_CLAMG</name>
<dbReference type="GO" id="GO:0005741">
    <property type="term" value="C:mitochondrial outer membrane"/>
    <property type="evidence" value="ECO:0007669"/>
    <property type="project" value="UniProtKB-SubCell"/>
</dbReference>
<dbReference type="InterPro" id="IPR019392">
    <property type="entry name" value="Miga"/>
</dbReference>
<keyword evidence="7" id="KW-0472">Membrane</keyword>
<evidence type="ECO:0000256" key="4">
    <source>
        <dbReference type="ARBA" id="ARBA00022787"/>
    </source>
</evidence>
<keyword evidence="3" id="KW-0812">Transmembrane</keyword>
<reference evidence="11" key="1">
    <citation type="submission" date="2020-07" db="EMBL/GenBank/DDBJ databases">
        <title>Clarias magur genome sequencing, assembly and annotation.</title>
        <authorList>
            <person name="Kushwaha B."/>
            <person name="Kumar R."/>
            <person name="Das P."/>
            <person name="Joshi C.G."/>
            <person name="Kumar D."/>
            <person name="Nagpure N.S."/>
            <person name="Pandey M."/>
            <person name="Agarwal S."/>
            <person name="Srivastava S."/>
            <person name="Singh M."/>
            <person name="Sahoo L."/>
            <person name="Jayasankar P."/>
            <person name="Meher P.K."/>
            <person name="Koringa P.G."/>
            <person name="Iquebal M.A."/>
            <person name="Das S.P."/>
            <person name="Bit A."/>
            <person name="Patnaik S."/>
            <person name="Patel N."/>
            <person name="Shah T.M."/>
            <person name="Hinsu A."/>
            <person name="Jena J.K."/>
        </authorList>
    </citation>
    <scope>NUCLEOTIDE SEQUENCE</scope>
    <source>
        <strain evidence="11">CIFAMagur01</strain>
        <tissue evidence="11">Testis</tissue>
    </source>
</reference>
<feature type="region of interest" description="Disordered" evidence="10">
    <location>
        <begin position="51"/>
        <end position="133"/>
    </location>
</feature>
<evidence type="ECO:0000256" key="6">
    <source>
        <dbReference type="ARBA" id="ARBA00023128"/>
    </source>
</evidence>
<keyword evidence="12" id="KW-1185">Reference proteome</keyword>
<dbReference type="EMBL" id="QNUK01000410">
    <property type="protein sequence ID" value="KAF5893841.1"/>
    <property type="molecule type" value="Genomic_DNA"/>
</dbReference>
<organism evidence="11 12">
    <name type="scientific">Clarias magur</name>
    <name type="common">Asian catfish</name>
    <name type="synonym">Macropteronotus magur</name>
    <dbReference type="NCBI Taxonomy" id="1594786"/>
    <lineage>
        <taxon>Eukaryota</taxon>
        <taxon>Metazoa</taxon>
        <taxon>Chordata</taxon>
        <taxon>Craniata</taxon>
        <taxon>Vertebrata</taxon>
        <taxon>Euteleostomi</taxon>
        <taxon>Actinopterygii</taxon>
        <taxon>Neopterygii</taxon>
        <taxon>Teleostei</taxon>
        <taxon>Ostariophysi</taxon>
        <taxon>Siluriformes</taxon>
        <taxon>Clariidae</taxon>
        <taxon>Clarias</taxon>
    </lineage>
</organism>
<dbReference type="GO" id="GO:0008053">
    <property type="term" value="P:mitochondrial fusion"/>
    <property type="evidence" value="ECO:0007669"/>
    <property type="project" value="InterPro"/>
</dbReference>
<accession>A0A8J4TXA9</accession>
<proteinExistence type="inferred from homology"/>
<keyword evidence="4" id="KW-1000">Mitochondrion outer membrane</keyword>
<protein>
    <recommendedName>
        <fullName evidence="8">Mitoguardin 2</fullName>
    </recommendedName>
    <alternativeName>
        <fullName evidence="9">Protein FAM73B</fullName>
    </alternativeName>
</protein>
<keyword evidence="6" id="KW-0496">Mitochondrion</keyword>
<evidence type="ECO:0000256" key="2">
    <source>
        <dbReference type="ARBA" id="ARBA00008969"/>
    </source>
</evidence>
<sequence length="551" mass="61266">MTVAEIPVFLYSTFGQSVFSQLRLSPSLKKVLFATALGSVALALTAHHLKRRSRKRKQVAEKAAPKTIKKAPLLGRQMMSPSNRSNDTMSGISSLAASKHSSSSHTSARITTSPNQSAAAATPWEAEPVAEEPGAIEDANAESLYIMGMELFEEALQKWEQALNIRHQTQSNSSAANSLARQGAAPTPEARTPKFAEKLETLLHRAYHLQEDFGSTIPAESLLADLESEGTLILPLVKSSSRLQEVDAMTITSDDSFFSAAELFDTFTPDEVYQTLKPAALYEEALSLVREGKVECRSLRTGLLECYSDQDFLAKLHCVRQAFHVLLIDETHKTFFMETGKQMITGLLTKANKSPKAFLESYQDMLLYTQREETWPTTQMELEGRGVICMNFFDIVLDFILMDAFEDLENPPTSVVAVLRNRWLSDSFKETALATACWSVLKAKRRLLMVPDGFISHFYAISEHVSPVLAFGFLGPRQNLTEVCNIFKNQIVQYLKDMFDHDKVRFTSTQSLAEDILSLSHRRTDILLGYLGIDSLLEANGALPASTGEQD</sequence>
<comment type="similarity">
    <text evidence="2">Belongs to the mitoguardin family.</text>
</comment>
<dbReference type="Proteomes" id="UP000727407">
    <property type="component" value="Unassembled WGS sequence"/>
</dbReference>
<evidence type="ECO:0000313" key="11">
    <source>
        <dbReference type="EMBL" id="KAF5893841.1"/>
    </source>
</evidence>
<dbReference type="OrthoDB" id="8880065at2759"/>
<evidence type="ECO:0000313" key="12">
    <source>
        <dbReference type="Proteomes" id="UP000727407"/>
    </source>
</evidence>
<dbReference type="PANTHER" id="PTHR21508">
    <property type="entry name" value="MITOGUARDIN"/>
    <property type="match status" value="1"/>
</dbReference>
<evidence type="ECO:0000256" key="7">
    <source>
        <dbReference type="ARBA" id="ARBA00023136"/>
    </source>
</evidence>
<evidence type="ECO:0000256" key="1">
    <source>
        <dbReference type="ARBA" id="ARBA00004374"/>
    </source>
</evidence>
<comment type="caution">
    <text evidence="11">The sequence shown here is derived from an EMBL/GenBank/DDBJ whole genome shotgun (WGS) entry which is preliminary data.</text>
</comment>
<gene>
    <name evidence="11" type="primary">miga2</name>
    <name evidence="11" type="ORF">DAT39_016472</name>
</gene>